<evidence type="ECO:0000256" key="9">
    <source>
        <dbReference type="ARBA" id="ARBA00022989"/>
    </source>
</evidence>
<dbReference type="Proteomes" id="UP000184368">
    <property type="component" value="Unassembled WGS sequence"/>
</dbReference>
<dbReference type="GO" id="GO:0004222">
    <property type="term" value="F:metalloendopeptidase activity"/>
    <property type="evidence" value="ECO:0007669"/>
    <property type="project" value="TreeGrafter"/>
</dbReference>
<evidence type="ECO:0000256" key="10">
    <source>
        <dbReference type="ARBA" id="ARBA00023049"/>
    </source>
</evidence>
<evidence type="ECO:0000256" key="11">
    <source>
        <dbReference type="ARBA" id="ARBA00023136"/>
    </source>
</evidence>
<evidence type="ECO:0000256" key="1">
    <source>
        <dbReference type="ARBA" id="ARBA00001936"/>
    </source>
</evidence>
<dbReference type="GO" id="GO:0006508">
    <property type="term" value="P:proteolysis"/>
    <property type="evidence" value="ECO:0007669"/>
    <property type="project" value="UniProtKB-KW"/>
</dbReference>
<evidence type="ECO:0000256" key="7">
    <source>
        <dbReference type="ARBA" id="ARBA00022729"/>
    </source>
</evidence>
<keyword evidence="7 13" id="KW-0732">Signal</keyword>
<evidence type="ECO:0008006" key="16">
    <source>
        <dbReference type="Google" id="ProtNLM"/>
    </source>
</evidence>
<dbReference type="GO" id="GO:0030178">
    <property type="term" value="P:negative regulation of Wnt signaling pathway"/>
    <property type="evidence" value="ECO:0007669"/>
    <property type="project" value="InterPro"/>
</dbReference>
<comment type="cofactor">
    <cofactor evidence="2">
        <name>Co(2+)</name>
        <dbReference type="ChEBI" id="CHEBI:48828"/>
    </cofactor>
</comment>
<dbReference type="GO" id="GO:0046872">
    <property type="term" value="F:metal ion binding"/>
    <property type="evidence" value="ECO:0007669"/>
    <property type="project" value="UniProtKB-KW"/>
</dbReference>
<comment type="subcellular location">
    <subcellularLocation>
        <location evidence="3">Membrane</location>
        <topology evidence="3">Single-pass type I membrane protein</topology>
    </subcellularLocation>
</comment>
<dbReference type="PANTHER" id="PTHR31120">
    <property type="entry name" value="METALLOPROTEASE TIKI"/>
    <property type="match status" value="1"/>
</dbReference>
<comment type="cofactor">
    <cofactor evidence="1">
        <name>Mn(2+)</name>
        <dbReference type="ChEBI" id="CHEBI:29035"/>
    </cofactor>
</comment>
<keyword evidence="6" id="KW-0479">Metal-binding</keyword>
<keyword evidence="5" id="KW-0812">Transmembrane</keyword>
<keyword evidence="9" id="KW-1133">Transmembrane helix</keyword>
<dbReference type="OrthoDB" id="9798714at2"/>
<evidence type="ECO:0000256" key="2">
    <source>
        <dbReference type="ARBA" id="ARBA00001941"/>
    </source>
</evidence>
<accession>A0A1M4V4Q6</accession>
<keyword evidence="4" id="KW-0645">Protease</keyword>
<keyword evidence="15" id="KW-1185">Reference proteome</keyword>
<evidence type="ECO:0000313" key="14">
    <source>
        <dbReference type="EMBL" id="SHE63909.1"/>
    </source>
</evidence>
<dbReference type="CDD" id="cd14789">
    <property type="entry name" value="Tiki"/>
    <property type="match status" value="1"/>
</dbReference>
<evidence type="ECO:0000256" key="8">
    <source>
        <dbReference type="ARBA" id="ARBA00022801"/>
    </source>
</evidence>
<dbReference type="GO" id="GO:0016020">
    <property type="term" value="C:membrane"/>
    <property type="evidence" value="ECO:0007669"/>
    <property type="project" value="UniProtKB-SubCell"/>
</dbReference>
<reference evidence="14 15" key="1">
    <citation type="submission" date="2016-11" db="EMBL/GenBank/DDBJ databases">
        <authorList>
            <person name="Jaros S."/>
            <person name="Januszkiewicz K."/>
            <person name="Wedrychowicz H."/>
        </authorList>
    </citation>
    <scope>NUCLEOTIDE SEQUENCE [LARGE SCALE GENOMIC DNA]</scope>
    <source>
        <strain evidence="14 15">DSM 26897</strain>
    </source>
</reference>
<gene>
    <name evidence="14" type="ORF">SAMN05444008_102134</name>
</gene>
<name>A0A1M4V4Q6_9BACT</name>
<dbReference type="InterPro" id="IPR040230">
    <property type="entry name" value="TIKI1/2-like"/>
</dbReference>
<organism evidence="14 15">
    <name type="scientific">Cnuella takakiae</name>
    <dbReference type="NCBI Taxonomy" id="1302690"/>
    <lineage>
        <taxon>Bacteria</taxon>
        <taxon>Pseudomonadati</taxon>
        <taxon>Bacteroidota</taxon>
        <taxon>Chitinophagia</taxon>
        <taxon>Chitinophagales</taxon>
        <taxon>Chitinophagaceae</taxon>
        <taxon>Cnuella</taxon>
    </lineage>
</organism>
<keyword evidence="8" id="KW-0378">Hydrolase</keyword>
<protein>
    <recommendedName>
        <fullName evidence="16">TraB family protein</fullName>
    </recommendedName>
</protein>
<sequence length="301" mass="33495">MKKILAALTLLLCFSGFAQNKNDKTLLWRISGNGLQAPSYIFGTIHMICADDIQLSDSLTRAIGNADGVYLELDMDNMFEMMGAVRKMKMRGDTTLSDLLAPADYELVKTFFKNKGGMLPFSMLETMKPMLAASTLMEASADCDNAQAMEQLVMKEAKRNGKGIKGLETMGYQLSIFDSIPYKLQAEQLAAFIKTHGSAEDSKKEMAELEQAYRSQDLAKMEQLTLEEDMGIARFTDLLLYNRNQNWAVKMKEIMPGKSLVFAVGAGHLPGDKGVLNLLRKLGYKVEPVANKMDKRKTAEL</sequence>
<evidence type="ECO:0000256" key="5">
    <source>
        <dbReference type="ARBA" id="ARBA00022692"/>
    </source>
</evidence>
<evidence type="ECO:0000256" key="3">
    <source>
        <dbReference type="ARBA" id="ARBA00004479"/>
    </source>
</evidence>
<evidence type="ECO:0000256" key="12">
    <source>
        <dbReference type="ARBA" id="ARBA00023180"/>
    </source>
</evidence>
<evidence type="ECO:0000256" key="13">
    <source>
        <dbReference type="SAM" id="SignalP"/>
    </source>
</evidence>
<keyword evidence="11" id="KW-0472">Membrane</keyword>
<keyword evidence="12" id="KW-0325">Glycoprotein</keyword>
<dbReference type="PANTHER" id="PTHR31120:SF6">
    <property type="entry name" value="METALLOPROTEASE TIKI HOMOLOG"/>
    <property type="match status" value="1"/>
</dbReference>
<evidence type="ECO:0000313" key="15">
    <source>
        <dbReference type="Proteomes" id="UP000184368"/>
    </source>
</evidence>
<feature type="signal peptide" evidence="13">
    <location>
        <begin position="1"/>
        <end position="18"/>
    </location>
</feature>
<evidence type="ECO:0000256" key="4">
    <source>
        <dbReference type="ARBA" id="ARBA00022670"/>
    </source>
</evidence>
<dbReference type="InterPro" id="IPR002816">
    <property type="entry name" value="TraB/PrgY/GumN_fam"/>
</dbReference>
<evidence type="ECO:0000256" key="6">
    <source>
        <dbReference type="ARBA" id="ARBA00022723"/>
    </source>
</evidence>
<dbReference type="AlphaFoldDB" id="A0A1M4V4Q6"/>
<dbReference type="EMBL" id="FQUO01000002">
    <property type="protein sequence ID" value="SHE63909.1"/>
    <property type="molecule type" value="Genomic_DNA"/>
</dbReference>
<feature type="chain" id="PRO_5012544669" description="TraB family protein" evidence="13">
    <location>
        <begin position="19"/>
        <end position="301"/>
    </location>
</feature>
<dbReference type="RefSeq" id="WP_073039753.1">
    <property type="nucleotide sequence ID" value="NZ_FQUO01000002.1"/>
</dbReference>
<dbReference type="Pfam" id="PF01963">
    <property type="entry name" value="TraB_PrgY_gumN"/>
    <property type="match status" value="1"/>
</dbReference>
<proteinExistence type="predicted"/>
<dbReference type="STRING" id="1302690.BUE76_13030"/>
<keyword evidence="10" id="KW-0482">Metalloprotease</keyword>